<evidence type="ECO:0000256" key="10">
    <source>
        <dbReference type="ARBA" id="ARBA00037946"/>
    </source>
</evidence>
<evidence type="ECO:0000256" key="11">
    <source>
        <dbReference type="ARBA" id="ARBA00038679"/>
    </source>
</evidence>
<evidence type="ECO:0000256" key="8">
    <source>
        <dbReference type="ARBA" id="ARBA00023224"/>
    </source>
</evidence>
<dbReference type="InterPro" id="IPR004117">
    <property type="entry name" value="7tm6_olfct_rcpt"/>
</dbReference>
<dbReference type="EMBL" id="JADBJN010000001">
    <property type="protein sequence ID" value="KAG5683122.1"/>
    <property type="molecule type" value="Genomic_DNA"/>
</dbReference>
<feature type="transmembrane region" description="Helical" evidence="12">
    <location>
        <begin position="30"/>
        <end position="51"/>
    </location>
</feature>
<keyword evidence="13" id="KW-0175">Coiled coil</keyword>
<comment type="caution">
    <text evidence="12">Lacks conserved residue(s) required for the propagation of feature annotation.</text>
</comment>
<evidence type="ECO:0000256" key="7">
    <source>
        <dbReference type="ARBA" id="ARBA00023170"/>
    </source>
</evidence>
<feature type="transmembrane region" description="Helical" evidence="12">
    <location>
        <begin position="280"/>
        <end position="299"/>
    </location>
</feature>
<comment type="function">
    <text evidence="9">Odorant receptor which mediates acceptance or avoidance behavior, depending on its substrates. The odorant receptor repertoire encodes a large collection of odor stimuli that vary widely in identity, intensity, and duration. May form a complex with Orco to form odorant-sensing units, providing sensitive and prolonged odorant signaling and calcium permeability.</text>
</comment>
<dbReference type="PANTHER" id="PTHR21137:SF37">
    <property type="entry name" value="ODORANT RECEPTOR 46A, ISOFORM B-RELATED"/>
    <property type="match status" value="1"/>
</dbReference>
<keyword evidence="4 12" id="KW-0552">Olfaction</keyword>
<evidence type="ECO:0000256" key="12">
    <source>
        <dbReference type="RuleBase" id="RU351113"/>
    </source>
</evidence>
<keyword evidence="7 12" id="KW-0675">Receptor</keyword>
<feature type="transmembrane region" description="Helical" evidence="12">
    <location>
        <begin position="160"/>
        <end position="176"/>
    </location>
</feature>
<evidence type="ECO:0000256" key="5">
    <source>
        <dbReference type="ARBA" id="ARBA00022989"/>
    </source>
</evidence>
<organism evidence="14 15">
    <name type="scientific">Polypedilum vanderplanki</name>
    <name type="common">Sleeping chironomid midge</name>
    <dbReference type="NCBI Taxonomy" id="319348"/>
    <lineage>
        <taxon>Eukaryota</taxon>
        <taxon>Metazoa</taxon>
        <taxon>Ecdysozoa</taxon>
        <taxon>Arthropoda</taxon>
        <taxon>Hexapoda</taxon>
        <taxon>Insecta</taxon>
        <taxon>Pterygota</taxon>
        <taxon>Neoptera</taxon>
        <taxon>Endopterygota</taxon>
        <taxon>Diptera</taxon>
        <taxon>Nematocera</taxon>
        <taxon>Chironomoidea</taxon>
        <taxon>Chironomidae</taxon>
        <taxon>Chironominae</taxon>
        <taxon>Polypedilum</taxon>
        <taxon>Polypedilum</taxon>
    </lineage>
</organism>
<evidence type="ECO:0000256" key="1">
    <source>
        <dbReference type="ARBA" id="ARBA00004141"/>
    </source>
</evidence>
<sequence>MELKIFKFPIFYLKFVGVWIENDSCLIFKFYAYFMQIFFLYIWILLMGAAIPQKDNLIDLAELLTFFLTYVAATVKFTNINLKVNEFISLISDMKKVIKDFEIKEFYIKKQFSFGKKLFIGYWLPSFLGVLFSGILTFFTGEFNVSMWFPYDTSKENSAILFYLCASYQLIEAFLYSNANVMVDAICFLPMIYLIAMLEHLCDNLENLKEQKDQEFDNYKELLNCVNYQRTIVELTRRTEAIFAKVVAIQGSLLSIILCTIALALTTLTLPEELSTMLKFSSFMMAMVFQLAIPCYYGAMISLQYDKISYSAFYSDWILEDLKYRKDFKFFMQNTTRKIKLSAFGLYDINFQTFGKVLNMAYSLYAVFRRIH</sequence>
<protein>
    <recommendedName>
        <fullName evidence="12">Odorant receptor</fullName>
    </recommendedName>
</protein>
<evidence type="ECO:0000256" key="9">
    <source>
        <dbReference type="ARBA" id="ARBA00037764"/>
    </source>
</evidence>
<dbReference type="GO" id="GO:0005549">
    <property type="term" value="F:odorant binding"/>
    <property type="evidence" value="ECO:0007669"/>
    <property type="project" value="InterPro"/>
</dbReference>
<comment type="subunit">
    <text evidence="11">Interacts with Orco. Complexes exist early in the endomembrane system in olfactory sensory neurons (OSNs), coupling these complexes to the conserved ciliary trafficking pathway.</text>
</comment>
<feature type="transmembrane region" description="Helical" evidence="12">
    <location>
        <begin position="120"/>
        <end position="139"/>
    </location>
</feature>
<keyword evidence="2 12" id="KW-0716">Sensory transduction</keyword>
<gene>
    <name evidence="14" type="ORF">PVAND_012422</name>
</gene>
<feature type="transmembrane region" description="Helical" evidence="12">
    <location>
        <begin position="63"/>
        <end position="82"/>
    </location>
</feature>
<evidence type="ECO:0000256" key="2">
    <source>
        <dbReference type="ARBA" id="ARBA00022606"/>
    </source>
</evidence>
<reference evidence="14" key="1">
    <citation type="submission" date="2021-03" db="EMBL/GenBank/DDBJ databases">
        <title>Chromosome level genome of the anhydrobiotic midge Polypedilum vanderplanki.</title>
        <authorList>
            <person name="Yoshida Y."/>
            <person name="Kikawada T."/>
            <person name="Gusev O."/>
        </authorList>
    </citation>
    <scope>NUCLEOTIDE SEQUENCE</scope>
    <source>
        <strain evidence="14">NIAS01</strain>
        <tissue evidence="14">Whole body or cell culture</tissue>
    </source>
</reference>
<evidence type="ECO:0000313" key="15">
    <source>
        <dbReference type="Proteomes" id="UP001107558"/>
    </source>
</evidence>
<dbReference type="Pfam" id="PF02949">
    <property type="entry name" value="7tm_6"/>
    <property type="match status" value="1"/>
</dbReference>
<comment type="similarity">
    <text evidence="10">Belongs to the insect chemoreceptor superfamily. Heteromeric odorant receptor channel (TC 1.A.69) family. Or2a subfamily.</text>
</comment>
<evidence type="ECO:0000313" key="14">
    <source>
        <dbReference type="EMBL" id="KAG5683122.1"/>
    </source>
</evidence>
<dbReference type="PANTHER" id="PTHR21137">
    <property type="entry name" value="ODORANT RECEPTOR"/>
    <property type="match status" value="1"/>
</dbReference>
<name>A0A9J6CLH7_POLVA</name>
<evidence type="ECO:0000256" key="3">
    <source>
        <dbReference type="ARBA" id="ARBA00022692"/>
    </source>
</evidence>
<evidence type="ECO:0000256" key="6">
    <source>
        <dbReference type="ARBA" id="ARBA00023136"/>
    </source>
</evidence>
<dbReference type="OrthoDB" id="7548151at2759"/>
<proteinExistence type="inferred from homology"/>
<comment type="subcellular location">
    <subcellularLocation>
        <location evidence="12">Cell membrane</location>
        <topology evidence="12">Multi-pass membrane protein</topology>
    </subcellularLocation>
    <subcellularLocation>
        <location evidence="1">Membrane</location>
        <topology evidence="1">Multi-pass membrane protein</topology>
    </subcellularLocation>
</comment>
<keyword evidence="15" id="KW-1185">Reference proteome</keyword>
<dbReference type="GO" id="GO:0005886">
    <property type="term" value="C:plasma membrane"/>
    <property type="evidence" value="ECO:0007669"/>
    <property type="project" value="UniProtKB-SubCell"/>
</dbReference>
<keyword evidence="6 12" id="KW-0472">Membrane</keyword>
<evidence type="ECO:0000256" key="4">
    <source>
        <dbReference type="ARBA" id="ARBA00022725"/>
    </source>
</evidence>
<dbReference type="Proteomes" id="UP001107558">
    <property type="component" value="Chromosome 1"/>
</dbReference>
<keyword evidence="8 12" id="KW-0807">Transducer</keyword>
<evidence type="ECO:0000256" key="13">
    <source>
        <dbReference type="SAM" id="Coils"/>
    </source>
</evidence>
<comment type="caution">
    <text evidence="14">The sequence shown here is derived from an EMBL/GenBank/DDBJ whole genome shotgun (WGS) entry which is preliminary data.</text>
</comment>
<dbReference type="GO" id="GO:0004984">
    <property type="term" value="F:olfactory receptor activity"/>
    <property type="evidence" value="ECO:0007669"/>
    <property type="project" value="InterPro"/>
</dbReference>
<feature type="coiled-coil region" evidence="13">
    <location>
        <begin position="195"/>
        <end position="225"/>
    </location>
</feature>
<dbReference type="AlphaFoldDB" id="A0A9J6CLH7"/>
<feature type="transmembrane region" description="Helical" evidence="12">
    <location>
        <begin position="246"/>
        <end position="268"/>
    </location>
</feature>
<dbReference type="GO" id="GO:0007165">
    <property type="term" value="P:signal transduction"/>
    <property type="evidence" value="ECO:0007669"/>
    <property type="project" value="UniProtKB-KW"/>
</dbReference>
<accession>A0A9J6CLH7</accession>
<keyword evidence="3 12" id="KW-0812">Transmembrane</keyword>
<keyword evidence="5 12" id="KW-1133">Transmembrane helix</keyword>